<accession>A0ABV0LVW8</accession>
<organism evidence="3 4">
    <name type="scientific">Neorhizobium phenanthreniclasticum</name>
    <dbReference type="NCBI Taxonomy" id="3157917"/>
    <lineage>
        <taxon>Bacteria</taxon>
        <taxon>Pseudomonadati</taxon>
        <taxon>Pseudomonadota</taxon>
        <taxon>Alphaproteobacteria</taxon>
        <taxon>Hyphomicrobiales</taxon>
        <taxon>Rhizobiaceae</taxon>
        <taxon>Rhizobium/Agrobacterium group</taxon>
        <taxon>Neorhizobium</taxon>
    </lineage>
</organism>
<dbReference type="InterPro" id="IPR052345">
    <property type="entry name" value="Rad_response_metalloprotease"/>
</dbReference>
<feature type="region of interest" description="Disordered" evidence="1">
    <location>
        <begin position="1"/>
        <end position="20"/>
    </location>
</feature>
<comment type="caution">
    <text evidence="3">The sequence shown here is derived from an EMBL/GenBank/DDBJ whole genome shotgun (WGS) entry which is preliminary data.</text>
</comment>
<dbReference type="Gene3D" id="1.10.10.2910">
    <property type="match status" value="1"/>
</dbReference>
<dbReference type="Pfam" id="PF06114">
    <property type="entry name" value="Peptidase_M78"/>
    <property type="match status" value="1"/>
</dbReference>
<keyword evidence="4" id="KW-1185">Reference proteome</keyword>
<dbReference type="EMBL" id="JBEAAL010000001">
    <property type="protein sequence ID" value="MEQ1403748.1"/>
    <property type="molecule type" value="Genomic_DNA"/>
</dbReference>
<sequence length="183" mass="21123">MTMVKTHPHDSSHRTTNASPQVPTYARWDFARDRANSLTDPYRSPPIPVLEIAERNGVNVIFADFGQHSQSVAGFCDFKNARLYVNKEDRTERQFFTIAHEFGHWVLHRDVFLAHPDRYPVLPRFQNVDLHSPMEKEANYFAANLLVPERLLRPVITAPIASLASIFRVSRTMMEHRVNNVRG</sequence>
<evidence type="ECO:0000256" key="1">
    <source>
        <dbReference type="SAM" id="MobiDB-lite"/>
    </source>
</evidence>
<proteinExistence type="predicted"/>
<dbReference type="Proteomes" id="UP001496627">
    <property type="component" value="Unassembled WGS sequence"/>
</dbReference>
<dbReference type="PANTHER" id="PTHR43236:SF2">
    <property type="entry name" value="BLL0069 PROTEIN"/>
    <property type="match status" value="1"/>
</dbReference>
<name>A0ABV0LVW8_9HYPH</name>
<evidence type="ECO:0000259" key="2">
    <source>
        <dbReference type="Pfam" id="PF06114"/>
    </source>
</evidence>
<evidence type="ECO:0000313" key="3">
    <source>
        <dbReference type="EMBL" id="MEQ1403748.1"/>
    </source>
</evidence>
<protein>
    <submittedName>
        <fullName evidence="3">ImmA/IrrE family metallo-endopeptidase</fullName>
    </submittedName>
</protein>
<feature type="domain" description="IrrE N-terminal-like" evidence="2">
    <location>
        <begin position="53"/>
        <end position="178"/>
    </location>
</feature>
<evidence type="ECO:0000313" key="4">
    <source>
        <dbReference type="Proteomes" id="UP001496627"/>
    </source>
</evidence>
<reference evidence="3 4" key="1">
    <citation type="submission" date="2024-05" db="EMBL/GenBank/DDBJ databases">
        <title>Neorhizobium sp. Rsf11, a plant growth promoting and heavy metal resistant PAH-degrader.</title>
        <authorList>
            <person name="Golubev S.N."/>
            <person name="Muratova A.Y."/>
            <person name="Markelova M.I."/>
        </authorList>
    </citation>
    <scope>NUCLEOTIDE SEQUENCE [LARGE SCALE GENOMIC DNA]</scope>
    <source>
        <strain evidence="3 4">Rsf11</strain>
    </source>
</reference>
<dbReference type="PANTHER" id="PTHR43236">
    <property type="entry name" value="ANTITOXIN HIGA1"/>
    <property type="match status" value="1"/>
</dbReference>
<gene>
    <name evidence="3" type="ORF">ABK249_02275</name>
</gene>
<dbReference type="InterPro" id="IPR010359">
    <property type="entry name" value="IrrE_HExxH"/>
</dbReference>